<dbReference type="SUPFAM" id="SSF53448">
    <property type="entry name" value="Nucleotide-diphospho-sugar transferases"/>
    <property type="match status" value="1"/>
</dbReference>
<dbReference type="Gene3D" id="3.40.50.720">
    <property type="entry name" value="NAD(P)-binding Rossmann-like Domain"/>
    <property type="match status" value="1"/>
</dbReference>
<evidence type="ECO:0000313" key="4">
    <source>
        <dbReference type="EMBL" id="CUQ85586.1"/>
    </source>
</evidence>
<evidence type="ECO:0000259" key="3">
    <source>
        <dbReference type="Pfam" id="PF00535"/>
    </source>
</evidence>
<dbReference type="Pfam" id="PF00535">
    <property type="entry name" value="Glycos_transf_2"/>
    <property type="match status" value="1"/>
</dbReference>
<dbReference type="RefSeq" id="WP_055287131.1">
    <property type="nucleotide sequence ID" value="NZ_CABIXW010000004.1"/>
</dbReference>
<dbReference type="Gene3D" id="3.90.550.10">
    <property type="entry name" value="Spore Coat Polysaccharide Biosynthesis Protein SpsA, Chain A"/>
    <property type="match status" value="1"/>
</dbReference>
<sequence>MIKVTIIMPSLNVVNYIDECIQSVINQTLKEVQIICVDAGSTDGTYERLMNYSRRDSRIRVIMSNIKSYGKQINMGIEQAEGKYIGIVETDDFIASNMFEELYELAEKNKLDFIKGDYEDVYSNADGTYTMNPVKMFSGQLTGYYNNILSPISMPVLHELGLNIWRGIYKRDFLIKNNIFLNETKGAAFQDTAFYHQVILKSHRAMFVEKPYYKYRKDRMESSFRNPNTLVYTYNEYKYLTDNYEHDSNINQYHWHYIYVKMFREYVQHVKNYIIAHNYENEKLEDISDKISWFDNKIEKLLSDKIINNFDFSEDTWNDYMLLRDSVYKFSELLKIRVKLKEELNESFWQGLEGKNLFVFGTGAYGKKVSDLLCKHGYDVFAYCDNNKDINEFMGKKVFRPKQATVKYKDAVYIVANKLYGNDMKLQLETMGISFKNIKKYNTMIE</sequence>
<dbReference type="CDD" id="cd00761">
    <property type="entry name" value="Glyco_tranf_GTA_type"/>
    <property type="match status" value="1"/>
</dbReference>
<dbReference type="InterPro" id="IPR001173">
    <property type="entry name" value="Glyco_trans_2-like"/>
</dbReference>
<dbReference type="PANTHER" id="PTHR22916">
    <property type="entry name" value="GLYCOSYLTRANSFERASE"/>
    <property type="match status" value="1"/>
</dbReference>
<dbReference type="AlphaFoldDB" id="A0A174ZN04"/>
<protein>
    <submittedName>
        <fullName evidence="4">Chondroitin polymerase</fullName>
    </submittedName>
</protein>
<keyword evidence="2" id="KW-0808">Transferase</keyword>
<accession>A0A174ZN04</accession>
<proteinExistence type="predicted"/>
<dbReference type="Proteomes" id="UP000095780">
    <property type="component" value="Unassembled WGS sequence"/>
</dbReference>
<reference evidence="4 5" key="1">
    <citation type="submission" date="2015-09" db="EMBL/GenBank/DDBJ databases">
        <authorList>
            <consortium name="Pathogen Informatics"/>
        </authorList>
    </citation>
    <scope>NUCLEOTIDE SEQUENCE [LARGE SCALE GENOMIC DNA]</scope>
    <source>
        <strain evidence="4 5">2789STDY5834878</strain>
    </source>
</reference>
<dbReference type="PANTHER" id="PTHR22916:SF51">
    <property type="entry name" value="GLYCOSYLTRANSFERASE EPSH-RELATED"/>
    <property type="match status" value="1"/>
</dbReference>
<name>A0A174ZN04_9FIRM</name>
<dbReference type="EMBL" id="CZBV01000004">
    <property type="protein sequence ID" value="CUQ85586.1"/>
    <property type="molecule type" value="Genomic_DNA"/>
</dbReference>
<feature type="domain" description="Glycosyltransferase 2-like" evidence="3">
    <location>
        <begin position="5"/>
        <end position="129"/>
    </location>
</feature>
<organism evidence="4 5">
    <name type="scientific">Lachnospira eligens</name>
    <dbReference type="NCBI Taxonomy" id="39485"/>
    <lineage>
        <taxon>Bacteria</taxon>
        <taxon>Bacillati</taxon>
        <taxon>Bacillota</taxon>
        <taxon>Clostridia</taxon>
        <taxon>Lachnospirales</taxon>
        <taxon>Lachnospiraceae</taxon>
        <taxon>Lachnospira</taxon>
    </lineage>
</organism>
<evidence type="ECO:0000256" key="1">
    <source>
        <dbReference type="ARBA" id="ARBA00022676"/>
    </source>
</evidence>
<gene>
    <name evidence="4" type="primary">kfoC_4</name>
    <name evidence="4" type="ORF">ERS852492_01650</name>
</gene>
<dbReference type="GO" id="GO:0016757">
    <property type="term" value="F:glycosyltransferase activity"/>
    <property type="evidence" value="ECO:0007669"/>
    <property type="project" value="UniProtKB-KW"/>
</dbReference>
<dbReference type="InterPro" id="IPR029044">
    <property type="entry name" value="Nucleotide-diphossugar_trans"/>
</dbReference>
<evidence type="ECO:0000313" key="5">
    <source>
        <dbReference type="Proteomes" id="UP000095780"/>
    </source>
</evidence>
<keyword evidence="1" id="KW-0328">Glycosyltransferase</keyword>
<evidence type="ECO:0000256" key="2">
    <source>
        <dbReference type="ARBA" id="ARBA00022679"/>
    </source>
</evidence>